<reference evidence="4" key="1">
    <citation type="submission" date="2017-02" db="UniProtKB">
        <authorList>
            <consortium name="WormBaseParasite"/>
        </authorList>
    </citation>
    <scope>IDENTIFICATION</scope>
</reference>
<keyword evidence="3" id="KW-1185">Reference proteome</keyword>
<protein>
    <submittedName>
        <fullName evidence="4">ERAP1_C domain-containing protein</fullName>
    </submittedName>
</protein>
<accession>A0A0N4WVK9</accession>
<dbReference type="InterPro" id="IPR024571">
    <property type="entry name" value="ERAP1-like_C_dom"/>
</dbReference>
<dbReference type="STRING" id="6290.A0A0N4WVK9"/>
<dbReference type="EMBL" id="UZAF01019098">
    <property type="protein sequence ID" value="VDO57632.1"/>
    <property type="molecule type" value="Genomic_DNA"/>
</dbReference>
<dbReference type="WBParaSite" id="HPLM_0001573701-mRNA-1">
    <property type="protein sequence ID" value="HPLM_0001573701-mRNA-1"/>
    <property type="gene ID" value="HPLM_0001573701"/>
</dbReference>
<gene>
    <name evidence="2" type="ORF">HPLM_LOCUS15729</name>
</gene>
<name>A0A0N4WVK9_HAEPC</name>
<dbReference type="AlphaFoldDB" id="A0A0N4WVK9"/>
<evidence type="ECO:0000313" key="4">
    <source>
        <dbReference type="WBParaSite" id="HPLM_0001573701-mRNA-1"/>
    </source>
</evidence>
<reference evidence="2 3" key="2">
    <citation type="submission" date="2018-11" db="EMBL/GenBank/DDBJ databases">
        <authorList>
            <consortium name="Pathogen Informatics"/>
        </authorList>
    </citation>
    <scope>NUCLEOTIDE SEQUENCE [LARGE SCALE GENOMIC DNA]</scope>
    <source>
        <strain evidence="2 3">MHpl1</strain>
    </source>
</reference>
<evidence type="ECO:0000313" key="2">
    <source>
        <dbReference type="EMBL" id="VDO57632.1"/>
    </source>
</evidence>
<dbReference type="Pfam" id="PF11838">
    <property type="entry name" value="ERAP1_C"/>
    <property type="match status" value="1"/>
</dbReference>
<proteinExistence type="predicted"/>
<feature type="domain" description="ERAP1-like C-terminal" evidence="1">
    <location>
        <begin position="4"/>
        <end position="113"/>
    </location>
</feature>
<dbReference type="Proteomes" id="UP000268014">
    <property type="component" value="Unassembled WGS sequence"/>
</dbReference>
<evidence type="ECO:0000313" key="3">
    <source>
        <dbReference type="Proteomes" id="UP000268014"/>
    </source>
</evidence>
<dbReference type="OrthoDB" id="5868332at2759"/>
<dbReference type="Gene3D" id="1.25.50.20">
    <property type="match status" value="1"/>
</dbReference>
<sequence>MGLYLAEDVQLEKGILFKALACHKDVTALKELLLRALDRKSSFVRLQDVPTAFRAVSENPVGEEFMFNFLMERWEEITASLETEHRAVDKVVGACCTGIRSQQQIDQMKTILTTILLLSLALMVSGQRWGRWKWSSSSFSHEHWHRRPFWRPGWGGGWGRPGWGGGWGGGWPGYRHGFLGPGYFPYRAYGGWGK</sequence>
<organism evidence="4">
    <name type="scientific">Haemonchus placei</name>
    <name type="common">Barber's pole worm</name>
    <dbReference type="NCBI Taxonomy" id="6290"/>
    <lineage>
        <taxon>Eukaryota</taxon>
        <taxon>Metazoa</taxon>
        <taxon>Ecdysozoa</taxon>
        <taxon>Nematoda</taxon>
        <taxon>Chromadorea</taxon>
        <taxon>Rhabditida</taxon>
        <taxon>Rhabditina</taxon>
        <taxon>Rhabditomorpha</taxon>
        <taxon>Strongyloidea</taxon>
        <taxon>Trichostrongylidae</taxon>
        <taxon>Haemonchus</taxon>
    </lineage>
</organism>
<evidence type="ECO:0000259" key="1">
    <source>
        <dbReference type="Pfam" id="PF11838"/>
    </source>
</evidence>